<feature type="region of interest" description="Disordered" evidence="1">
    <location>
        <begin position="500"/>
        <end position="524"/>
    </location>
</feature>
<dbReference type="Pfam" id="PF23069">
    <property type="entry name" value="DUF7042"/>
    <property type="match status" value="1"/>
</dbReference>
<organism evidence="6">
    <name type="scientific">Menopon gallinae</name>
    <name type="common">poultry shaft louse</name>
    <dbReference type="NCBI Taxonomy" id="328185"/>
    <lineage>
        <taxon>Eukaryota</taxon>
        <taxon>Metazoa</taxon>
        <taxon>Ecdysozoa</taxon>
        <taxon>Arthropoda</taxon>
        <taxon>Hexapoda</taxon>
        <taxon>Insecta</taxon>
        <taxon>Pterygota</taxon>
        <taxon>Neoptera</taxon>
        <taxon>Paraneoptera</taxon>
        <taxon>Psocodea</taxon>
        <taxon>Troctomorpha</taxon>
        <taxon>Phthiraptera</taxon>
        <taxon>Amblycera</taxon>
        <taxon>Menoponidae</taxon>
        <taxon>Menopon</taxon>
    </lineage>
</organism>
<dbReference type="InterPro" id="IPR055473">
    <property type="entry name" value="DUF7045"/>
</dbReference>
<evidence type="ECO:0000259" key="3">
    <source>
        <dbReference type="Pfam" id="PF23070"/>
    </source>
</evidence>
<dbReference type="PANTHER" id="PTHR22255">
    <property type="entry name" value="LP06548P"/>
    <property type="match status" value="1"/>
</dbReference>
<dbReference type="InterPro" id="IPR055472">
    <property type="entry name" value="DUF7044"/>
</dbReference>
<sequence length="565" mass="64853">MQSSLAEGQQVQYSLVNITIDSIPIWGQCHKKIGNNYILRDESGGGDCIRCFHLNLRSRNVLQVLTEGLDRCYTSEEAAKNACPSPYEINARPYIKFEEIVLYKIRDMDGELTRREYCPINGKFTFIYDINDGLDKRIECPNYTSIADNCPSGSTFNVHFKRCSFEDHDITFECLGHWNGPDNQKYLTLLDTRIRRDERPRYRCALYQEDPKTGVISIAFSSDSTCSTGLESATKGYEVVTLKKLPTTEWPVEVRDSSCRFPNWSQGVWEHLRIEGNALTYRDHSTFKTYRLRCIGTDTGVRERIPVFVKSHCGEEKEYNCLWLKKRSDNVLEFQLSQKASAYYDDTLCDDDNFDSHIWITQGRLDRIVESPCPVSGLYTGNIPDERTLCAKLSSNCDATEVMYYSVMDCQTHQVFDEREYRCLGQWKENNLVYTYTQRTDASAHECFVGSIVSNYEIYIIEAGEHCDRKMDPLTFGMKLIRKGSCTTRNNTKSIQTIRPPTAPVTTRRPMRPTSARPPWKTLTEPPLVDIGSNDITQRSGSRSVSPSQFLTLVVTISIYLFSEF</sequence>
<accession>A0AAW2HPP6</accession>
<dbReference type="Pfam" id="PF23073">
    <property type="entry name" value="DUF7045"/>
    <property type="match status" value="1"/>
</dbReference>
<feature type="domain" description="DUF7045" evidence="5">
    <location>
        <begin position="373"/>
        <end position="473"/>
    </location>
</feature>
<dbReference type="EMBL" id="JARGDH010000004">
    <property type="protein sequence ID" value="KAL0271436.1"/>
    <property type="molecule type" value="Genomic_DNA"/>
</dbReference>
<comment type="caution">
    <text evidence="6">The sequence shown here is derived from an EMBL/GenBank/DDBJ whole genome shotgun (WGS) entry which is preliminary data.</text>
</comment>
<reference evidence="6" key="1">
    <citation type="journal article" date="2024" name="Gigascience">
        <title>Chromosome-level genome of the poultry shaft louse Menopon gallinae provides insight into the host-switching and adaptive evolution of parasitic lice.</title>
        <authorList>
            <person name="Xu Y."/>
            <person name="Ma L."/>
            <person name="Liu S."/>
            <person name="Liang Y."/>
            <person name="Liu Q."/>
            <person name="He Z."/>
            <person name="Tian L."/>
            <person name="Duan Y."/>
            <person name="Cai W."/>
            <person name="Li H."/>
            <person name="Song F."/>
        </authorList>
    </citation>
    <scope>NUCLEOTIDE SEQUENCE</scope>
    <source>
        <strain evidence="6">Cailab_2023a</strain>
    </source>
</reference>
<dbReference type="PANTHER" id="PTHR22255:SF4">
    <property type="entry name" value="CATION-INDEPENDENT MANNOSE-6-PHOSPHATE RECEPTOR"/>
    <property type="match status" value="1"/>
</dbReference>
<dbReference type="AlphaFoldDB" id="A0AAW2HPP6"/>
<evidence type="ECO:0000256" key="1">
    <source>
        <dbReference type="SAM" id="MobiDB-lite"/>
    </source>
</evidence>
<feature type="compositionally biased region" description="Low complexity" evidence="1">
    <location>
        <begin position="500"/>
        <end position="514"/>
    </location>
</feature>
<feature type="domain" description="DUF7042" evidence="2">
    <location>
        <begin position="115"/>
        <end position="241"/>
    </location>
</feature>
<dbReference type="Pfam" id="PF23071">
    <property type="entry name" value="DUF7044"/>
    <property type="match status" value="1"/>
</dbReference>
<name>A0AAW2HPP6_9NEOP</name>
<evidence type="ECO:0000259" key="2">
    <source>
        <dbReference type="Pfam" id="PF23069"/>
    </source>
</evidence>
<evidence type="ECO:0000259" key="4">
    <source>
        <dbReference type="Pfam" id="PF23071"/>
    </source>
</evidence>
<proteinExistence type="predicted"/>
<evidence type="ECO:0000259" key="5">
    <source>
        <dbReference type="Pfam" id="PF23073"/>
    </source>
</evidence>
<feature type="domain" description="DUF7044" evidence="4">
    <location>
        <begin position="9"/>
        <end position="84"/>
    </location>
</feature>
<dbReference type="InterPro" id="IPR055470">
    <property type="entry name" value="DUF7042"/>
</dbReference>
<feature type="domain" description="DUF7043" evidence="3">
    <location>
        <begin position="257"/>
        <end position="361"/>
    </location>
</feature>
<dbReference type="InterPro" id="IPR055471">
    <property type="entry name" value="DUF7043"/>
</dbReference>
<protein>
    <submittedName>
        <fullName evidence="6">Uncharacterized protein</fullName>
    </submittedName>
</protein>
<gene>
    <name evidence="6" type="ORF">PYX00_008533</name>
</gene>
<dbReference type="Pfam" id="PF23070">
    <property type="entry name" value="DUF7043"/>
    <property type="match status" value="1"/>
</dbReference>
<evidence type="ECO:0000313" key="6">
    <source>
        <dbReference type="EMBL" id="KAL0271436.1"/>
    </source>
</evidence>